<feature type="compositionally biased region" description="Basic and acidic residues" evidence="6">
    <location>
        <begin position="418"/>
        <end position="427"/>
    </location>
</feature>
<gene>
    <name evidence="8" type="ORF">ACMD2_21722</name>
</gene>
<accession>A0A199W0N3</accession>
<dbReference type="PANTHER" id="PTHR12506">
    <property type="entry name" value="PROTEIN PHOSPHATASE RELATED"/>
    <property type="match status" value="1"/>
</dbReference>
<feature type="region of interest" description="Disordered" evidence="6">
    <location>
        <begin position="227"/>
        <end position="254"/>
    </location>
</feature>
<dbReference type="InterPro" id="IPR000571">
    <property type="entry name" value="Znf_CCCH"/>
</dbReference>
<keyword evidence="3 5" id="KW-0862">Zinc</keyword>
<dbReference type="EMBL" id="LSRQ01000409">
    <property type="protein sequence ID" value="OAY83022.1"/>
    <property type="molecule type" value="Genomic_DNA"/>
</dbReference>
<dbReference type="Gene3D" id="4.10.1000.10">
    <property type="entry name" value="Zinc finger, CCCH-type"/>
    <property type="match status" value="1"/>
</dbReference>
<dbReference type="GO" id="GO:0008270">
    <property type="term" value="F:zinc ion binding"/>
    <property type="evidence" value="ECO:0007669"/>
    <property type="project" value="UniProtKB-KW"/>
</dbReference>
<dbReference type="SUPFAM" id="SSF90229">
    <property type="entry name" value="CCCH zinc finger"/>
    <property type="match status" value="2"/>
</dbReference>
<feature type="compositionally biased region" description="Basic and acidic residues" evidence="6">
    <location>
        <begin position="80"/>
        <end position="143"/>
    </location>
</feature>
<dbReference type="InterPro" id="IPR036855">
    <property type="entry name" value="Znf_CCCH_sf"/>
</dbReference>
<dbReference type="PANTHER" id="PTHR12506:SF20">
    <property type="entry name" value="ZINC FINGER CCCH DOMAIN-CONTAINING PROTEIN 67"/>
    <property type="match status" value="1"/>
</dbReference>
<evidence type="ECO:0000256" key="5">
    <source>
        <dbReference type="PROSITE-ProRule" id="PRU00723"/>
    </source>
</evidence>
<evidence type="ECO:0000256" key="6">
    <source>
        <dbReference type="SAM" id="MobiDB-lite"/>
    </source>
</evidence>
<sequence>MLFMDVCKEKSPSMAEPLTEDFAELRLSDEMSAPDLDSGAGGKDGAGFLSFMKGLLGNVVKLSSPTSPMPAAPLEPNQASKEETRETLPSRVIETECKKATKEKQNETAEQKETENEKVEKKEIENEKVEQKETDPAQEKGKEATAQSGGQKECKFYSMPGGCKYGGSCRFAHHLGKSDVDSVELNFLGLPIRPGKRECPFYMRTGNCKFSTNCKFHHPDPIADSARDATYGYSNGEAQKQNSSGASQMPTTPWPEPRTMNEPIPFHDASPSYIPGLILPQVPFAGKKMTPTAAYLRFQFCLRKCMSTNFQLQCDDNGEKTLDMSTVKGEEKNLCKKENYARIEQMTVTLGLSDYQRTPMPGETLRNFYRRTRMYWQMTAHKHTQHTENELGKASFDLAKARYKEVKPILDELAIPEADQKAEEKAGTETSSRKKVNPAGTSSRRKAGAEKSSRKKVNQLETNSRNKADAETSSRKEVNSAETSSQKKRSRRKKLQKKDQSGGNEVLENGLIRKACQKIQQK</sequence>
<dbReference type="STRING" id="4615.A0A199W0N3"/>
<feature type="zinc finger region" description="C3H1-type" evidence="5">
    <location>
        <begin position="148"/>
        <end position="176"/>
    </location>
</feature>
<feature type="region of interest" description="Disordered" evidence="6">
    <location>
        <begin position="418"/>
        <end position="509"/>
    </location>
</feature>
<dbReference type="GO" id="GO:0003677">
    <property type="term" value="F:DNA binding"/>
    <property type="evidence" value="ECO:0007669"/>
    <property type="project" value="UniProtKB-KW"/>
</dbReference>
<reference evidence="8 9" key="1">
    <citation type="journal article" date="2016" name="DNA Res.">
        <title>The draft genome of MD-2 pineapple using hybrid error correction of long reads.</title>
        <authorList>
            <person name="Redwan R.M."/>
            <person name="Saidin A."/>
            <person name="Kumar S.V."/>
        </authorList>
    </citation>
    <scope>NUCLEOTIDE SEQUENCE [LARGE SCALE GENOMIC DNA]</scope>
    <source>
        <strain evidence="9">cv. MD2</strain>
        <tissue evidence="8">Leaf</tissue>
    </source>
</reference>
<proteinExistence type="predicted"/>
<feature type="zinc finger region" description="C3H1-type" evidence="5">
    <location>
        <begin position="193"/>
        <end position="221"/>
    </location>
</feature>
<feature type="compositionally biased region" description="Basic residues" evidence="6">
    <location>
        <begin position="486"/>
        <end position="496"/>
    </location>
</feature>
<dbReference type="GO" id="GO:0003729">
    <property type="term" value="F:mRNA binding"/>
    <property type="evidence" value="ECO:0007669"/>
    <property type="project" value="TreeGrafter"/>
</dbReference>
<dbReference type="Pfam" id="PF00642">
    <property type="entry name" value="zf-CCCH"/>
    <property type="match status" value="2"/>
</dbReference>
<dbReference type="Proteomes" id="UP000092600">
    <property type="component" value="Unassembled WGS sequence"/>
</dbReference>
<dbReference type="PROSITE" id="PS50103">
    <property type="entry name" value="ZF_C3H1"/>
    <property type="match status" value="2"/>
</dbReference>
<comment type="caution">
    <text evidence="8">The sequence shown here is derived from an EMBL/GenBank/DDBJ whole genome shotgun (WGS) entry which is preliminary data.</text>
</comment>
<evidence type="ECO:0000256" key="3">
    <source>
        <dbReference type="ARBA" id="ARBA00022833"/>
    </source>
</evidence>
<keyword evidence="1 5" id="KW-0479">Metal-binding</keyword>
<protein>
    <submittedName>
        <fullName evidence="8">Zinc finger CCCH domain-containing protein 65</fullName>
    </submittedName>
</protein>
<evidence type="ECO:0000313" key="9">
    <source>
        <dbReference type="Proteomes" id="UP000092600"/>
    </source>
</evidence>
<dbReference type="SMART" id="SM00356">
    <property type="entry name" value="ZnF_C3H1"/>
    <property type="match status" value="2"/>
</dbReference>
<organism evidence="8 9">
    <name type="scientific">Ananas comosus</name>
    <name type="common">Pineapple</name>
    <name type="synonym">Ananas ananas</name>
    <dbReference type="NCBI Taxonomy" id="4615"/>
    <lineage>
        <taxon>Eukaryota</taxon>
        <taxon>Viridiplantae</taxon>
        <taxon>Streptophyta</taxon>
        <taxon>Embryophyta</taxon>
        <taxon>Tracheophyta</taxon>
        <taxon>Spermatophyta</taxon>
        <taxon>Magnoliopsida</taxon>
        <taxon>Liliopsida</taxon>
        <taxon>Poales</taxon>
        <taxon>Bromeliaceae</taxon>
        <taxon>Bromelioideae</taxon>
        <taxon>Ananas</taxon>
    </lineage>
</organism>
<name>A0A199W0N3_ANACO</name>
<feature type="compositionally biased region" description="Basic and acidic residues" evidence="6">
    <location>
        <begin position="464"/>
        <end position="479"/>
    </location>
</feature>
<dbReference type="Pfam" id="PF13422">
    <property type="entry name" value="DUF4110"/>
    <property type="match status" value="1"/>
</dbReference>
<feature type="compositionally biased region" description="Polar residues" evidence="6">
    <location>
        <begin position="232"/>
        <end position="251"/>
    </location>
</feature>
<evidence type="ECO:0000256" key="1">
    <source>
        <dbReference type="ARBA" id="ARBA00022723"/>
    </source>
</evidence>
<evidence type="ECO:0000313" key="8">
    <source>
        <dbReference type="EMBL" id="OAY83022.1"/>
    </source>
</evidence>
<evidence type="ECO:0000256" key="4">
    <source>
        <dbReference type="ARBA" id="ARBA00023125"/>
    </source>
</evidence>
<feature type="region of interest" description="Disordered" evidence="6">
    <location>
        <begin position="60"/>
        <end position="151"/>
    </location>
</feature>
<keyword evidence="2 5" id="KW-0863">Zinc-finger</keyword>
<feature type="domain" description="C3H1-type" evidence="7">
    <location>
        <begin position="148"/>
        <end position="176"/>
    </location>
</feature>
<keyword evidence="4" id="KW-0238">DNA-binding</keyword>
<evidence type="ECO:0000259" key="7">
    <source>
        <dbReference type="PROSITE" id="PS50103"/>
    </source>
</evidence>
<dbReference type="AlphaFoldDB" id="A0A199W0N3"/>
<evidence type="ECO:0000256" key="2">
    <source>
        <dbReference type="ARBA" id="ARBA00022771"/>
    </source>
</evidence>
<dbReference type="InterPro" id="IPR050974">
    <property type="entry name" value="Plant_ZF_CCCH"/>
</dbReference>
<feature type="domain" description="C3H1-type" evidence="7">
    <location>
        <begin position="193"/>
        <end position="221"/>
    </location>
</feature>
<dbReference type="InterPro" id="IPR025183">
    <property type="entry name" value="DUF4110"/>
</dbReference>